<dbReference type="Proteomes" id="UP000075683">
    <property type="component" value="Unassembled WGS sequence"/>
</dbReference>
<dbReference type="AlphaFoldDB" id="A0A150MEX1"/>
<organism evidence="1 2">
    <name type="scientific">Caldibacillus debilis</name>
    <dbReference type="NCBI Taxonomy" id="301148"/>
    <lineage>
        <taxon>Bacteria</taxon>
        <taxon>Bacillati</taxon>
        <taxon>Bacillota</taxon>
        <taxon>Bacilli</taxon>
        <taxon>Bacillales</taxon>
        <taxon>Bacillaceae</taxon>
        <taxon>Caldibacillus</taxon>
    </lineage>
</organism>
<sequence>MGAGYGRRNLIISGRFSPAGRNVRNPTSRFPGRPPFLIFFRCAYNGLKIEEKEWGQ</sequence>
<comment type="caution">
    <text evidence="1">The sequence shown here is derived from an EMBL/GenBank/DDBJ whole genome shotgun (WGS) entry which is preliminary data.</text>
</comment>
<dbReference type="STRING" id="301148.B4135_1068"/>
<evidence type="ECO:0000313" key="1">
    <source>
        <dbReference type="EMBL" id="KYD22845.1"/>
    </source>
</evidence>
<dbReference type="EMBL" id="LQYT01000006">
    <property type="protein sequence ID" value="KYD22845.1"/>
    <property type="molecule type" value="Genomic_DNA"/>
</dbReference>
<proteinExistence type="predicted"/>
<name>A0A150MEX1_9BACI</name>
<gene>
    <name evidence="1" type="ORF">B4135_1068</name>
</gene>
<evidence type="ECO:0000313" key="2">
    <source>
        <dbReference type="Proteomes" id="UP000075683"/>
    </source>
</evidence>
<protein>
    <submittedName>
        <fullName evidence="1">Uncharacterized protein</fullName>
    </submittedName>
</protein>
<accession>A0A150MEX1</accession>
<reference evidence="1 2" key="1">
    <citation type="submission" date="2016-01" db="EMBL/GenBank/DDBJ databases">
        <title>Draft Genome Sequences of Seven Thermophilic Sporeformers Isolated from Foods.</title>
        <authorList>
            <person name="Berendsen E.M."/>
            <person name="Wells-Bennik M.H."/>
            <person name="Krawcyk A.O."/>
            <person name="De Jong A."/>
            <person name="Holsappel S."/>
            <person name="Eijlander R.T."/>
            <person name="Kuipers O.P."/>
        </authorList>
    </citation>
    <scope>NUCLEOTIDE SEQUENCE [LARGE SCALE GENOMIC DNA]</scope>
    <source>
        <strain evidence="1 2">B4135</strain>
    </source>
</reference>